<proteinExistence type="predicted"/>
<reference evidence="2" key="1">
    <citation type="submission" date="2009-08" db="EMBL/GenBank/DDBJ databases">
        <authorList>
            <person name="Gill J."/>
            <person name="Borman J."/>
            <person name="Shetty J."/>
            <person name="Hostetler J."/>
            <person name="Durkin S."/>
            <person name="Montgomery B."/>
        </authorList>
    </citation>
    <scope>NUCLEOTIDE SEQUENCE</scope>
    <source>
        <strain evidence="2">CDC3</strain>
        <plasmid evidence="2">SAP020A</plasmid>
    </source>
</reference>
<geneLocation type="plasmid" evidence="2">
    <name>SAP020A</name>
</geneLocation>
<gene>
    <name evidence="2" type="ORF">SAP020A_043</name>
</gene>
<organism evidence="2">
    <name type="scientific">Staphylococcus sp. CDC3</name>
    <dbReference type="NCBI Taxonomy" id="678601"/>
    <lineage>
        <taxon>Bacteria</taxon>
        <taxon>Bacillati</taxon>
        <taxon>Bacillota</taxon>
        <taxon>Bacilli</taxon>
        <taxon>Bacillales</taxon>
        <taxon>Staphylococcaceae</taxon>
        <taxon>Staphylococcus</taxon>
    </lineage>
</organism>
<evidence type="ECO:0000256" key="1">
    <source>
        <dbReference type="SAM" id="Phobius"/>
    </source>
</evidence>
<protein>
    <submittedName>
        <fullName evidence="2">Uncharacterized protein</fullName>
    </submittedName>
</protein>
<keyword evidence="2" id="KW-0614">Plasmid</keyword>
<keyword evidence="1" id="KW-0472">Membrane</keyword>
<keyword evidence="1" id="KW-1133">Transmembrane helix</keyword>
<dbReference type="AlphaFoldDB" id="D2J6Y7"/>
<dbReference type="EMBL" id="GQ900386">
    <property type="protein sequence ID" value="ADA61618.1"/>
    <property type="molecule type" value="Genomic_DNA"/>
</dbReference>
<keyword evidence="1" id="KW-0812">Transmembrane</keyword>
<name>D2J6Y7_9STAP</name>
<reference evidence="2" key="2">
    <citation type="submission" date="2009-12" db="EMBL/GenBank/DDBJ databases">
        <authorList>
            <person name="Summers A.O."/>
            <person name="Shearer J."/>
            <person name="Wireman J."/>
        </authorList>
    </citation>
    <scope>NUCLEOTIDE SEQUENCE</scope>
    <source>
        <strain evidence="2">CDC3</strain>
        <plasmid evidence="2">SAP020A</plasmid>
    </source>
</reference>
<feature type="transmembrane region" description="Helical" evidence="1">
    <location>
        <begin position="41"/>
        <end position="60"/>
    </location>
</feature>
<sequence length="70" mass="8087">MNKQKKSILGKPLEAIIRFIIVFTVFGIGTYIFKFHIDSEIYGLIFSIILAIIVMMIGIPKNKWKELKSK</sequence>
<feature type="transmembrane region" description="Helical" evidence="1">
    <location>
        <begin position="15"/>
        <end position="35"/>
    </location>
</feature>
<evidence type="ECO:0000313" key="2">
    <source>
        <dbReference type="EMBL" id="ADA61618.1"/>
    </source>
</evidence>
<accession>D2J6Y7</accession>